<evidence type="ECO:0000256" key="3">
    <source>
        <dbReference type="SAM" id="MobiDB-lite"/>
    </source>
</evidence>
<dbReference type="Pfam" id="PF00651">
    <property type="entry name" value="BTB"/>
    <property type="match status" value="1"/>
</dbReference>
<dbReference type="AlphaFoldDB" id="A0A397J3F9"/>
<dbReference type="GO" id="GO:0005737">
    <property type="term" value="C:cytoplasm"/>
    <property type="evidence" value="ECO:0007669"/>
    <property type="project" value="TreeGrafter"/>
</dbReference>
<keyword evidence="7" id="KW-1185">Reference proteome</keyword>
<dbReference type="PROSITE" id="PS50002">
    <property type="entry name" value="SH3"/>
    <property type="match status" value="1"/>
</dbReference>
<dbReference type="InterPro" id="IPR001452">
    <property type="entry name" value="SH3_domain"/>
</dbReference>
<dbReference type="InterPro" id="IPR000210">
    <property type="entry name" value="BTB/POZ_dom"/>
</dbReference>
<dbReference type="Gene3D" id="3.30.710.10">
    <property type="entry name" value="Potassium Channel Kv1.1, Chain A"/>
    <property type="match status" value="1"/>
</dbReference>
<dbReference type="InterPro" id="IPR036028">
    <property type="entry name" value="SH3-like_dom_sf"/>
</dbReference>
<evidence type="ECO:0000313" key="6">
    <source>
        <dbReference type="EMBL" id="RHZ81238.1"/>
    </source>
</evidence>
<dbReference type="Pfam" id="PF00018">
    <property type="entry name" value="SH3_1"/>
    <property type="match status" value="1"/>
</dbReference>
<name>A0A397J3F9_9GLOM</name>
<evidence type="ECO:0000256" key="2">
    <source>
        <dbReference type="PROSITE-ProRule" id="PRU00192"/>
    </source>
</evidence>
<protein>
    <recommendedName>
        <fullName evidence="8">BTB domain-containing protein</fullName>
    </recommendedName>
</protein>
<dbReference type="PANTHER" id="PTHR46306:SF1">
    <property type="entry name" value="BTB_POZ DOMAIN-CONTAINING PROTEIN 9"/>
    <property type="match status" value="1"/>
</dbReference>
<dbReference type="SUPFAM" id="SSF50044">
    <property type="entry name" value="SH3-domain"/>
    <property type="match status" value="1"/>
</dbReference>
<feature type="domain" description="SH3" evidence="4">
    <location>
        <begin position="292"/>
        <end position="356"/>
    </location>
</feature>
<dbReference type="SUPFAM" id="SSF54695">
    <property type="entry name" value="POZ domain"/>
    <property type="match status" value="1"/>
</dbReference>
<evidence type="ECO:0000313" key="7">
    <source>
        <dbReference type="Proteomes" id="UP000266861"/>
    </source>
</evidence>
<dbReference type="CDD" id="cd00174">
    <property type="entry name" value="SH3"/>
    <property type="match status" value="1"/>
</dbReference>
<dbReference type="SMART" id="SM00326">
    <property type="entry name" value="SH3"/>
    <property type="match status" value="1"/>
</dbReference>
<evidence type="ECO:0000259" key="4">
    <source>
        <dbReference type="PROSITE" id="PS50002"/>
    </source>
</evidence>
<accession>A0A397J3F9</accession>
<feature type="region of interest" description="Disordered" evidence="3">
    <location>
        <begin position="435"/>
        <end position="454"/>
    </location>
</feature>
<keyword evidence="1 2" id="KW-0728">SH3 domain</keyword>
<feature type="domain" description="BTB" evidence="5">
    <location>
        <begin position="23"/>
        <end position="91"/>
    </location>
</feature>
<evidence type="ECO:0000259" key="5">
    <source>
        <dbReference type="PROSITE" id="PS50097"/>
    </source>
</evidence>
<dbReference type="PANTHER" id="PTHR46306">
    <property type="entry name" value="BTB/POZ DOMAIN-CONTAINING PROTEIN 9"/>
    <property type="match status" value="1"/>
</dbReference>
<evidence type="ECO:0000256" key="1">
    <source>
        <dbReference type="ARBA" id="ARBA00022443"/>
    </source>
</evidence>
<dbReference type="PROSITE" id="PS50097">
    <property type="entry name" value="BTB"/>
    <property type="match status" value="1"/>
</dbReference>
<dbReference type="Pfam" id="PF07707">
    <property type="entry name" value="BACK"/>
    <property type="match status" value="1"/>
</dbReference>
<dbReference type="InterPro" id="IPR011333">
    <property type="entry name" value="SKP1/BTB/POZ_sf"/>
</dbReference>
<evidence type="ECO:0008006" key="8">
    <source>
        <dbReference type="Google" id="ProtNLM"/>
    </source>
</evidence>
<sequence>MSFKFLEKLSQDFTELLDDNEEYNVIIETNKKSFTAHSPVLRYRSSYFKKELTNTIANENNIKIITKPNISSELFEIILKYIYLGIINVENVDTKTIYELMIIAGELEFDELSKKLESHFIETKSPWLRIHFAFVYHSIFKINKFKDLENFCNNIIAKYPNLIFESNDFTSLQESALISILKRNDLQIEESGVWDYVIKWGIAQNPDLPEILDKWSKENFLTLKTTLQHCLPHIRYFQISNENVMNKIKPYKKILDKKLWDDLIQYLLVPNQPIKSTILPARKLTQETLLSRVLITVEALWDYCAGEGENEADLSFKKGDIVEVVEKVNEDWWSGRVQGKNAVGIFPKVYTKEIGLVVDRNIPTQAFTHQPPPFQQSIKKPSQNFFQPPILNQDNWKSTTNASKTVTENVSKLTIGNPRQMLQKPLRPMSQKLKIRNPQQMPQKPSRQKSQNFQMPILELFQQDN</sequence>
<dbReference type="CDD" id="cd18186">
    <property type="entry name" value="BTB_POZ_ZBTB_KLHL-like"/>
    <property type="match status" value="1"/>
</dbReference>
<dbReference type="Gene3D" id="1.25.40.420">
    <property type="match status" value="1"/>
</dbReference>
<dbReference type="EMBL" id="PQFF01000114">
    <property type="protein sequence ID" value="RHZ81238.1"/>
    <property type="molecule type" value="Genomic_DNA"/>
</dbReference>
<dbReference type="Gene3D" id="2.30.30.40">
    <property type="entry name" value="SH3 Domains"/>
    <property type="match status" value="1"/>
</dbReference>
<dbReference type="SMART" id="SM00225">
    <property type="entry name" value="BTB"/>
    <property type="match status" value="1"/>
</dbReference>
<proteinExistence type="predicted"/>
<organism evidence="6 7">
    <name type="scientific">Diversispora epigaea</name>
    <dbReference type="NCBI Taxonomy" id="1348612"/>
    <lineage>
        <taxon>Eukaryota</taxon>
        <taxon>Fungi</taxon>
        <taxon>Fungi incertae sedis</taxon>
        <taxon>Mucoromycota</taxon>
        <taxon>Glomeromycotina</taxon>
        <taxon>Glomeromycetes</taxon>
        <taxon>Diversisporales</taxon>
        <taxon>Diversisporaceae</taxon>
        <taxon>Diversispora</taxon>
    </lineage>
</organism>
<dbReference type="OrthoDB" id="10255964at2759"/>
<dbReference type="PRINTS" id="PR00452">
    <property type="entry name" value="SH3DOMAIN"/>
</dbReference>
<feature type="compositionally biased region" description="Polar residues" evidence="3">
    <location>
        <begin position="437"/>
        <end position="454"/>
    </location>
</feature>
<gene>
    <name evidence="6" type="ORF">Glove_122g107</name>
</gene>
<reference evidence="6 7" key="1">
    <citation type="submission" date="2018-08" db="EMBL/GenBank/DDBJ databases">
        <title>Genome and evolution of the arbuscular mycorrhizal fungus Diversispora epigaea (formerly Glomus versiforme) and its bacterial endosymbionts.</title>
        <authorList>
            <person name="Sun X."/>
            <person name="Fei Z."/>
            <person name="Harrison M."/>
        </authorList>
    </citation>
    <scope>NUCLEOTIDE SEQUENCE [LARGE SCALE GENOMIC DNA]</scope>
    <source>
        <strain evidence="6 7">IT104</strain>
    </source>
</reference>
<dbReference type="InterPro" id="IPR052407">
    <property type="entry name" value="BTB_POZ_domain_cont_9"/>
</dbReference>
<dbReference type="InterPro" id="IPR011705">
    <property type="entry name" value="BACK"/>
</dbReference>
<comment type="caution">
    <text evidence="6">The sequence shown here is derived from an EMBL/GenBank/DDBJ whole genome shotgun (WGS) entry which is preliminary data.</text>
</comment>
<dbReference type="Proteomes" id="UP000266861">
    <property type="component" value="Unassembled WGS sequence"/>
</dbReference>